<reference evidence="1 2" key="1">
    <citation type="journal article" date="2014" name="Agronomy (Basel)">
        <title>A Draft Genome Sequence for Ensete ventricosum, the Drought-Tolerant Tree Against Hunger.</title>
        <authorList>
            <person name="Harrison J."/>
            <person name="Moore K.A."/>
            <person name="Paszkiewicz K."/>
            <person name="Jones T."/>
            <person name="Grant M."/>
            <person name="Ambacheew D."/>
            <person name="Muzemil S."/>
            <person name="Studholme D.J."/>
        </authorList>
    </citation>
    <scope>NUCLEOTIDE SEQUENCE [LARGE SCALE GENOMIC DNA]</scope>
</reference>
<dbReference type="Proteomes" id="UP000287651">
    <property type="component" value="Unassembled WGS sequence"/>
</dbReference>
<organism evidence="1 2">
    <name type="scientific">Ensete ventricosum</name>
    <name type="common">Abyssinian banana</name>
    <name type="synonym">Musa ensete</name>
    <dbReference type="NCBI Taxonomy" id="4639"/>
    <lineage>
        <taxon>Eukaryota</taxon>
        <taxon>Viridiplantae</taxon>
        <taxon>Streptophyta</taxon>
        <taxon>Embryophyta</taxon>
        <taxon>Tracheophyta</taxon>
        <taxon>Spermatophyta</taxon>
        <taxon>Magnoliopsida</taxon>
        <taxon>Liliopsida</taxon>
        <taxon>Zingiberales</taxon>
        <taxon>Musaceae</taxon>
        <taxon>Ensete</taxon>
    </lineage>
</organism>
<gene>
    <name evidence="1" type="ORF">B296_00016588</name>
</gene>
<accession>A0A427AJK7</accession>
<comment type="caution">
    <text evidence="1">The sequence shown here is derived from an EMBL/GenBank/DDBJ whole genome shotgun (WGS) entry which is preliminary data.</text>
</comment>
<proteinExistence type="predicted"/>
<name>A0A427AJK7_ENSVE</name>
<evidence type="ECO:0000313" key="2">
    <source>
        <dbReference type="Proteomes" id="UP000287651"/>
    </source>
</evidence>
<dbReference type="EMBL" id="AMZH03002190">
    <property type="protein sequence ID" value="RRT76457.1"/>
    <property type="molecule type" value="Genomic_DNA"/>
</dbReference>
<protein>
    <submittedName>
        <fullName evidence="1">Uncharacterized protein</fullName>
    </submittedName>
</protein>
<sequence length="66" mass="7683">MKIRSLTLHKVTRKVSFRSVFRAPSRNLKKLVIPNNFKILAILDVLANEKSYVHDFRKNATLINFA</sequence>
<dbReference type="AlphaFoldDB" id="A0A427AJK7"/>
<evidence type="ECO:0000313" key="1">
    <source>
        <dbReference type="EMBL" id="RRT76457.1"/>
    </source>
</evidence>